<evidence type="ECO:0000313" key="2">
    <source>
        <dbReference type="EMBL" id="GAA5161922.1"/>
    </source>
</evidence>
<gene>
    <name evidence="2" type="ORF">GCM10023321_46850</name>
</gene>
<name>A0ABP9QH94_9PSEU</name>
<accession>A0ABP9QH94</accession>
<dbReference type="Proteomes" id="UP001428817">
    <property type="component" value="Unassembled WGS sequence"/>
</dbReference>
<comment type="caution">
    <text evidence="2">The sequence shown here is derived from an EMBL/GenBank/DDBJ whole genome shotgun (WGS) entry which is preliminary data.</text>
</comment>
<dbReference type="InterPro" id="IPR046036">
    <property type="entry name" value="DUF5994"/>
</dbReference>
<feature type="region of interest" description="Disordered" evidence="1">
    <location>
        <begin position="151"/>
        <end position="182"/>
    </location>
</feature>
<evidence type="ECO:0000256" key="1">
    <source>
        <dbReference type="SAM" id="MobiDB-lite"/>
    </source>
</evidence>
<dbReference type="RefSeq" id="WP_221497632.1">
    <property type="nucleotide sequence ID" value="NZ_BAABJP010000024.1"/>
</dbReference>
<sequence>MTSATSTQITTSRATLVEPVGERPRFRLKPQGPTTGFVDGAWWPRSRDLAAELPALLAVLMVRMGRIERVSYNLTTWAPTVRKIHVGGVVVRLAGYRSQHPDTVDVLSARHLTTLLVVPDQTAPETAHRILMTAAHRGNTDRIPDLLACASPSPSSARAPDGEQEAALWRWERDGGSTRVGE</sequence>
<reference evidence="3" key="1">
    <citation type="journal article" date="2019" name="Int. J. Syst. Evol. Microbiol.">
        <title>The Global Catalogue of Microorganisms (GCM) 10K type strain sequencing project: providing services to taxonomists for standard genome sequencing and annotation.</title>
        <authorList>
            <consortium name="The Broad Institute Genomics Platform"/>
            <consortium name="The Broad Institute Genome Sequencing Center for Infectious Disease"/>
            <person name="Wu L."/>
            <person name="Ma J."/>
        </authorList>
    </citation>
    <scope>NUCLEOTIDE SEQUENCE [LARGE SCALE GENOMIC DNA]</scope>
    <source>
        <strain evidence="3">JCM 18303</strain>
    </source>
</reference>
<dbReference type="Pfam" id="PF19457">
    <property type="entry name" value="DUF5994"/>
    <property type="match status" value="1"/>
</dbReference>
<evidence type="ECO:0000313" key="3">
    <source>
        <dbReference type="Proteomes" id="UP001428817"/>
    </source>
</evidence>
<keyword evidence="3" id="KW-1185">Reference proteome</keyword>
<dbReference type="EMBL" id="BAABJP010000024">
    <property type="protein sequence ID" value="GAA5161922.1"/>
    <property type="molecule type" value="Genomic_DNA"/>
</dbReference>
<protein>
    <submittedName>
        <fullName evidence="2">DUF5994 family protein</fullName>
    </submittedName>
</protein>
<feature type="compositionally biased region" description="Basic and acidic residues" evidence="1">
    <location>
        <begin position="170"/>
        <end position="182"/>
    </location>
</feature>
<organism evidence="2 3">
    <name type="scientific">Pseudonocardia eucalypti</name>
    <dbReference type="NCBI Taxonomy" id="648755"/>
    <lineage>
        <taxon>Bacteria</taxon>
        <taxon>Bacillati</taxon>
        <taxon>Actinomycetota</taxon>
        <taxon>Actinomycetes</taxon>
        <taxon>Pseudonocardiales</taxon>
        <taxon>Pseudonocardiaceae</taxon>
        <taxon>Pseudonocardia</taxon>
    </lineage>
</organism>
<proteinExistence type="predicted"/>